<dbReference type="SUPFAM" id="SSF101386">
    <property type="entry name" value="all-alpha NTP pyrophosphatases"/>
    <property type="match status" value="1"/>
</dbReference>
<accession>A0A4V0GYW7</accession>
<evidence type="ECO:0000313" key="3">
    <source>
        <dbReference type="Proteomes" id="UP000306241"/>
    </source>
</evidence>
<dbReference type="GO" id="GO:0016787">
    <property type="term" value="F:hydrolase activity"/>
    <property type="evidence" value="ECO:0007669"/>
    <property type="project" value="UniProtKB-KW"/>
</dbReference>
<name>A0A4V0GYW7_STRPO</name>
<dbReference type="Gene3D" id="1.10.287.1080">
    <property type="entry name" value="MazG-like"/>
    <property type="match status" value="1"/>
</dbReference>
<organism evidence="2 3">
    <name type="scientific">Streptococcus porcinus</name>
    <dbReference type="NCBI Taxonomy" id="1340"/>
    <lineage>
        <taxon>Bacteria</taxon>
        <taxon>Bacillati</taxon>
        <taxon>Bacillota</taxon>
        <taxon>Bacilli</taxon>
        <taxon>Lactobacillales</taxon>
        <taxon>Streptococcaceae</taxon>
        <taxon>Streptococcus</taxon>
    </lineage>
</organism>
<dbReference type="EMBL" id="LR594052">
    <property type="protein sequence ID" value="VTT41452.1"/>
    <property type="molecule type" value="Genomic_DNA"/>
</dbReference>
<gene>
    <name evidence="2" type="ORF">NCTC10924_00129</name>
</gene>
<dbReference type="InterPro" id="IPR004518">
    <property type="entry name" value="MazG-like_dom"/>
</dbReference>
<evidence type="ECO:0000259" key="1">
    <source>
        <dbReference type="Pfam" id="PF03819"/>
    </source>
</evidence>
<dbReference type="Proteomes" id="UP000306241">
    <property type="component" value="Chromosome"/>
</dbReference>
<dbReference type="AlphaFoldDB" id="A0A4V0GYW7"/>
<keyword evidence="2" id="KW-0378">Hydrolase</keyword>
<feature type="domain" description="NTP pyrophosphohydrolase MazG-like" evidence="1">
    <location>
        <begin position="28"/>
        <end position="79"/>
    </location>
</feature>
<proteinExistence type="predicted"/>
<dbReference type="Pfam" id="PF03819">
    <property type="entry name" value="MazG"/>
    <property type="match status" value="1"/>
</dbReference>
<evidence type="ECO:0000313" key="2">
    <source>
        <dbReference type="EMBL" id="VTT41452.1"/>
    </source>
</evidence>
<protein>
    <submittedName>
        <fullName evidence="2">MazG nucleotide pyrophosphohydrolase domain-containing protein</fullName>
    </submittedName>
</protein>
<dbReference type="RefSeq" id="WP_003085281.1">
    <property type="nucleotide sequence ID" value="NZ_CP070236.1"/>
</dbReference>
<sequence length="107" mass="12134">MTNLTFKNYTEYLSEVYLNHKGDMGLFLKLIEEIGEVAEVMQVGAKRNKKELGNELADVIHYALAIASVNGIDIETVILTKDKDASLKYGRESNLTNYVNLHKEDIR</sequence>
<reference evidence="2 3" key="1">
    <citation type="submission" date="2019-05" db="EMBL/GenBank/DDBJ databases">
        <authorList>
            <consortium name="Pathogen Informatics"/>
        </authorList>
    </citation>
    <scope>NUCLEOTIDE SEQUENCE [LARGE SCALE GENOMIC DNA]</scope>
    <source>
        <strain evidence="2 3">NCTC10924</strain>
    </source>
</reference>